<keyword evidence="5 9" id="KW-0479">Metal-binding</keyword>
<reference evidence="10 11" key="1">
    <citation type="submission" date="2024-01" db="EMBL/GenBank/DDBJ databases">
        <title>A draft genome for the cacao thread blight pathogen Marasmiellus scandens.</title>
        <authorList>
            <person name="Baruah I.K."/>
            <person name="Leung J."/>
            <person name="Bukari Y."/>
            <person name="Amoako-Attah I."/>
            <person name="Meinhardt L.W."/>
            <person name="Bailey B.A."/>
            <person name="Cohen S.P."/>
        </authorList>
    </citation>
    <scope>NUCLEOTIDE SEQUENCE [LARGE SCALE GENOMIC DNA]</scope>
    <source>
        <strain evidence="10 11">GH-19</strain>
    </source>
</reference>
<dbReference type="Proteomes" id="UP001498398">
    <property type="component" value="Unassembled WGS sequence"/>
</dbReference>
<evidence type="ECO:0000256" key="2">
    <source>
        <dbReference type="ARBA" id="ARBA00005179"/>
    </source>
</evidence>
<evidence type="ECO:0000256" key="1">
    <source>
        <dbReference type="ARBA" id="ARBA00001971"/>
    </source>
</evidence>
<dbReference type="InterPro" id="IPR002401">
    <property type="entry name" value="Cyt_P450_E_grp-I"/>
</dbReference>
<keyword evidence="8 9" id="KW-0503">Monooxygenase</keyword>
<evidence type="ECO:0000256" key="7">
    <source>
        <dbReference type="ARBA" id="ARBA00023004"/>
    </source>
</evidence>
<dbReference type="InterPro" id="IPR050364">
    <property type="entry name" value="Cytochrome_P450_fung"/>
</dbReference>
<evidence type="ECO:0000256" key="5">
    <source>
        <dbReference type="ARBA" id="ARBA00022723"/>
    </source>
</evidence>
<evidence type="ECO:0000313" key="11">
    <source>
        <dbReference type="Proteomes" id="UP001498398"/>
    </source>
</evidence>
<comment type="caution">
    <text evidence="10">The sequence shown here is derived from an EMBL/GenBank/DDBJ whole genome shotgun (WGS) entry which is preliminary data.</text>
</comment>
<keyword evidence="6 9" id="KW-0560">Oxidoreductase</keyword>
<organism evidence="10 11">
    <name type="scientific">Marasmiellus scandens</name>
    <dbReference type="NCBI Taxonomy" id="2682957"/>
    <lineage>
        <taxon>Eukaryota</taxon>
        <taxon>Fungi</taxon>
        <taxon>Dikarya</taxon>
        <taxon>Basidiomycota</taxon>
        <taxon>Agaricomycotina</taxon>
        <taxon>Agaricomycetes</taxon>
        <taxon>Agaricomycetidae</taxon>
        <taxon>Agaricales</taxon>
        <taxon>Marasmiineae</taxon>
        <taxon>Omphalotaceae</taxon>
        <taxon>Marasmiellus</taxon>
    </lineage>
</organism>
<dbReference type="PROSITE" id="PS00086">
    <property type="entry name" value="CYTOCHROME_P450"/>
    <property type="match status" value="1"/>
</dbReference>
<dbReference type="SUPFAM" id="SSF48264">
    <property type="entry name" value="Cytochrome P450"/>
    <property type="match status" value="1"/>
</dbReference>
<proteinExistence type="inferred from homology"/>
<evidence type="ECO:0000256" key="9">
    <source>
        <dbReference type="RuleBase" id="RU000461"/>
    </source>
</evidence>
<keyword evidence="7 9" id="KW-0408">Iron</keyword>
<comment type="similarity">
    <text evidence="3 9">Belongs to the cytochrome P450 family.</text>
</comment>
<dbReference type="PRINTS" id="PR00463">
    <property type="entry name" value="EP450I"/>
</dbReference>
<dbReference type="EMBL" id="JBANRG010000012">
    <property type="protein sequence ID" value="KAK7461746.1"/>
    <property type="molecule type" value="Genomic_DNA"/>
</dbReference>
<name>A0ABR1JHH7_9AGAR</name>
<dbReference type="CDD" id="cd11065">
    <property type="entry name" value="CYP64-like"/>
    <property type="match status" value="1"/>
</dbReference>
<keyword evidence="4 9" id="KW-0349">Heme</keyword>
<protein>
    <recommendedName>
        <fullName evidence="12">Cytochrome P450</fullName>
    </recommendedName>
</protein>
<evidence type="ECO:0000256" key="8">
    <source>
        <dbReference type="ARBA" id="ARBA00023033"/>
    </source>
</evidence>
<sequence length="424" mass="48203">MAQELTEKRGNIYSDRPSLPMFDLLGWKDTLITMPYGDQFRKHRRMMNSVLSEKAVDSFRHIQSKSALLFIKLLTSEPEVDLERHISCYTAATIMKIAYGHDVESLEDPIVKLSLEALTKTLEFGTVSTTVVDFVPALAHIPAWFPFAGFKRRALALREKVERSQSLPYKTVQQKMRDGDAPDCFVTRNIYDCGGLDSLTQQDEKDIQGAAAALYTAAEETTLAVVHAFFLAMLLNPDVYRRAQEEMENVVGYDRLPDPDDMTSLPYLDAVMRELYRWTAPTSINAPHKTKEDDIYRGYFIPKGTNVIVNNFGLLRACPDPDLFLPQRFLDGTNLGKVPTNPRDIVFGFGRRRCPGWHFADRSVWVAAAYITALFDILPEIDESGCEVIPPMAFGTSNVRHPKPFKCRITPRKDRKQLLEEILR</sequence>
<evidence type="ECO:0000256" key="4">
    <source>
        <dbReference type="ARBA" id="ARBA00022617"/>
    </source>
</evidence>
<evidence type="ECO:0008006" key="12">
    <source>
        <dbReference type="Google" id="ProtNLM"/>
    </source>
</evidence>
<dbReference type="InterPro" id="IPR036396">
    <property type="entry name" value="Cyt_P450_sf"/>
</dbReference>
<dbReference type="Gene3D" id="1.10.630.10">
    <property type="entry name" value="Cytochrome P450"/>
    <property type="match status" value="1"/>
</dbReference>
<accession>A0ABR1JHH7</accession>
<dbReference type="InterPro" id="IPR001128">
    <property type="entry name" value="Cyt_P450"/>
</dbReference>
<keyword evidence="11" id="KW-1185">Reference proteome</keyword>
<dbReference type="PANTHER" id="PTHR46300:SF7">
    <property type="entry name" value="P450, PUTATIVE (EUROFUNG)-RELATED"/>
    <property type="match status" value="1"/>
</dbReference>
<gene>
    <name evidence="10" type="ORF">VKT23_008175</name>
</gene>
<comment type="pathway">
    <text evidence="2">Secondary metabolite biosynthesis.</text>
</comment>
<evidence type="ECO:0000313" key="10">
    <source>
        <dbReference type="EMBL" id="KAK7461746.1"/>
    </source>
</evidence>
<dbReference type="Pfam" id="PF00067">
    <property type="entry name" value="p450"/>
    <property type="match status" value="1"/>
</dbReference>
<evidence type="ECO:0000256" key="6">
    <source>
        <dbReference type="ARBA" id="ARBA00023002"/>
    </source>
</evidence>
<dbReference type="InterPro" id="IPR017972">
    <property type="entry name" value="Cyt_P450_CS"/>
</dbReference>
<comment type="cofactor">
    <cofactor evidence="1">
        <name>heme</name>
        <dbReference type="ChEBI" id="CHEBI:30413"/>
    </cofactor>
</comment>
<evidence type="ECO:0000256" key="3">
    <source>
        <dbReference type="ARBA" id="ARBA00010617"/>
    </source>
</evidence>
<dbReference type="PANTHER" id="PTHR46300">
    <property type="entry name" value="P450, PUTATIVE (EUROFUNG)-RELATED-RELATED"/>
    <property type="match status" value="1"/>
</dbReference>